<feature type="transmembrane region" description="Helical" evidence="1">
    <location>
        <begin position="12"/>
        <end position="32"/>
    </location>
</feature>
<protein>
    <recommendedName>
        <fullName evidence="4">TonB C-terminal domain-containing protein</fullName>
    </recommendedName>
</protein>
<dbReference type="STRING" id="643674.PAEH1_06660"/>
<name>A0A1U9JZW2_9BURK</name>
<evidence type="ECO:0000313" key="2">
    <source>
        <dbReference type="EMBL" id="AQS51316.1"/>
    </source>
</evidence>
<evidence type="ECO:0000256" key="1">
    <source>
        <dbReference type="SAM" id="Phobius"/>
    </source>
</evidence>
<sequence>MSKPRFLSRNDHLWLAVFLSLLLHGLALVYFWPEAPTVRSETLEPEITLINYQTEATDLEAVLLAQWQAAGGGSADDDQVTSAPFTGQAVPSPDSLVLHALQERLRQAEAEQQQRLMQLEAEWQAQQAIPKADQSPNAELDQEPSTQQLQLALELHALKDKLNQYNAKPRVHFEAPSAKASAFAAYVEAWRAKIEHLGTEHYPDQAKGQLSDALQMTVYIDQAGNLVKIDIHQPAQNPIFNVAAQRIVRLAAPYPAFSAEMRAQTDILAITRSWRFTKGNLKTD</sequence>
<dbReference type="OrthoDB" id="9803361at2"/>
<evidence type="ECO:0000313" key="3">
    <source>
        <dbReference type="Proteomes" id="UP000189369"/>
    </source>
</evidence>
<dbReference type="AlphaFoldDB" id="A0A1U9JZW2"/>
<dbReference type="Proteomes" id="UP000189369">
    <property type="component" value="Chromosome"/>
</dbReference>
<dbReference type="Gene3D" id="3.30.1150.10">
    <property type="match status" value="1"/>
</dbReference>
<dbReference type="EMBL" id="CP019697">
    <property type="protein sequence ID" value="AQS51316.1"/>
    <property type="molecule type" value="Genomic_DNA"/>
</dbReference>
<organism evidence="2 3">
    <name type="scientific">Paenalcaligenes hominis</name>
    <dbReference type="NCBI Taxonomy" id="643674"/>
    <lineage>
        <taxon>Bacteria</taxon>
        <taxon>Pseudomonadati</taxon>
        <taxon>Pseudomonadota</taxon>
        <taxon>Betaproteobacteria</taxon>
        <taxon>Burkholderiales</taxon>
        <taxon>Alcaligenaceae</taxon>
        <taxon>Paenalcaligenes</taxon>
    </lineage>
</organism>
<keyword evidence="1" id="KW-1133">Transmembrane helix</keyword>
<gene>
    <name evidence="2" type="ORF">PAEH1_06660</name>
</gene>
<evidence type="ECO:0008006" key="4">
    <source>
        <dbReference type="Google" id="ProtNLM"/>
    </source>
</evidence>
<dbReference type="SUPFAM" id="SSF74653">
    <property type="entry name" value="TolA/TonB C-terminal domain"/>
    <property type="match status" value="1"/>
</dbReference>
<dbReference type="KEGG" id="phn:PAEH1_06660"/>
<keyword evidence="1" id="KW-0472">Membrane</keyword>
<reference evidence="2 3" key="1">
    <citation type="submission" date="2017-01" db="EMBL/GenBank/DDBJ databases">
        <title>Complete Genome Sequence of Paenalcaligenes hominis, Isolated from a paraplegic Patient with neurogenic bladder.</title>
        <authorList>
            <person name="Mukhopadhyay R."/>
            <person name="Joaquin J."/>
            <person name="Hogue R."/>
            <person name="Kilaru A."/>
            <person name="Jospin G."/>
            <person name="Mars K."/>
            <person name="Eisen J.A."/>
            <person name="Chaturvedi V."/>
        </authorList>
    </citation>
    <scope>NUCLEOTIDE SEQUENCE [LARGE SCALE GENOMIC DNA]</scope>
    <source>
        <strain evidence="2 3">15S00501</strain>
    </source>
</reference>
<proteinExistence type="predicted"/>
<keyword evidence="1" id="KW-0812">Transmembrane</keyword>
<accession>A0A1U9JZW2</accession>